<feature type="region of interest" description="Disordered" evidence="1">
    <location>
        <begin position="163"/>
        <end position="233"/>
    </location>
</feature>
<protein>
    <recommendedName>
        <fullName evidence="4">General secretion pathway protein GspN</fullName>
    </recommendedName>
</protein>
<feature type="compositionally biased region" description="Pro residues" evidence="1">
    <location>
        <begin position="209"/>
        <end position="221"/>
    </location>
</feature>
<keyword evidence="3" id="KW-1185">Reference proteome</keyword>
<dbReference type="EMBL" id="JBHRYA010000001">
    <property type="protein sequence ID" value="MFC3714862.1"/>
    <property type="molecule type" value="Genomic_DNA"/>
</dbReference>
<dbReference type="Proteomes" id="UP001595705">
    <property type="component" value="Unassembled WGS sequence"/>
</dbReference>
<organism evidence="2 3">
    <name type="scientific">Luteimonas soli</name>
    <dbReference type="NCBI Taxonomy" id="1648966"/>
    <lineage>
        <taxon>Bacteria</taxon>
        <taxon>Pseudomonadati</taxon>
        <taxon>Pseudomonadota</taxon>
        <taxon>Gammaproteobacteria</taxon>
        <taxon>Lysobacterales</taxon>
        <taxon>Lysobacteraceae</taxon>
        <taxon>Luteimonas</taxon>
    </lineage>
</organism>
<sequence>MRADTASAKTWLLGAAAAWALGAWLLALLGMGGGVSRLAEDPALLQPLPQASKPPPERLGPLQQYSEIGRRPLFTSDRRPQPFVINPDEQGEGRNDFDYVLTSVLIAPDFRMAILQPREGGDSIRVRVGTAPEAAPGWQLVSLEPRRAVFDGPEGERKLELRVFDGEGGIPPTPTSAGANMPGASRPSPPGVAPPGGTEPAVRDADDPAPAPAGPDQPPPDAAETDNRASAEQIDAIRKRIEARRAKLRQDARDSSSSGQTP</sequence>
<reference evidence="3" key="1">
    <citation type="journal article" date="2019" name="Int. J. Syst. Evol. Microbiol.">
        <title>The Global Catalogue of Microorganisms (GCM) 10K type strain sequencing project: providing services to taxonomists for standard genome sequencing and annotation.</title>
        <authorList>
            <consortium name="The Broad Institute Genomics Platform"/>
            <consortium name="The Broad Institute Genome Sequencing Center for Infectious Disease"/>
            <person name="Wu L."/>
            <person name="Ma J."/>
        </authorList>
    </citation>
    <scope>NUCLEOTIDE SEQUENCE [LARGE SCALE GENOMIC DNA]</scope>
    <source>
        <strain evidence="3">KCTC 42441</strain>
    </source>
</reference>
<evidence type="ECO:0008006" key="4">
    <source>
        <dbReference type="Google" id="ProtNLM"/>
    </source>
</evidence>
<evidence type="ECO:0000256" key="1">
    <source>
        <dbReference type="SAM" id="MobiDB-lite"/>
    </source>
</evidence>
<evidence type="ECO:0000313" key="2">
    <source>
        <dbReference type="EMBL" id="MFC3714862.1"/>
    </source>
</evidence>
<accession>A0ABV7XIR4</accession>
<gene>
    <name evidence="2" type="ORF">ACFONC_01650</name>
</gene>
<dbReference type="RefSeq" id="WP_386741826.1">
    <property type="nucleotide sequence ID" value="NZ_JBHRYA010000001.1"/>
</dbReference>
<evidence type="ECO:0000313" key="3">
    <source>
        <dbReference type="Proteomes" id="UP001595705"/>
    </source>
</evidence>
<name>A0ABV7XIR4_9GAMM</name>
<proteinExistence type="predicted"/>
<feature type="compositionally biased region" description="Basic and acidic residues" evidence="1">
    <location>
        <begin position="243"/>
        <end position="254"/>
    </location>
</feature>
<comment type="caution">
    <text evidence="2">The sequence shown here is derived from an EMBL/GenBank/DDBJ whole genome shotgun (WGS) entry which is preliminary data.</text>
</comment>
<feature type="region of interest" description="Disordered" evidence="1">
    <location>
        <begin position="243"/>
        <end position="262"/>
    </location>
</feature>